<dbReference type="RefSeq" id="WP_302723292.1">
    <property type="nucleotide sequence ID" value="NZ_JAULRU010000583.1"/>
</dbReference>
<keyword evidence="2" id="KW-1133">Transmembrane helix</keyword>
<dbReference type="EMBL" id="JAXAFO010000002">
    <property type="protein sequence ID" value="MDX6847998.1"/>
    <property type="molecule type" value="Genomic_DNA"/>
</dbReference>
<comment type="caution">
    <text evidence="3">The sequence shown here is derived from an EMBL/GenBank/DDBJ whole genome shotgun (WGS) entry which is preliminary data.</text>
</comment>
<dbReference type="NCBIfam" id="TIGR00847">
    <property type="entry name" value="ccoS"/>
    <property type="match status" value="1"/>
</dbReference>
<proteinExistence type="predicted"/>
<keyword evidence="2" id="KW-0472">Membrane</keyword>
<dbReference type="Proteomes" id="UP001273505">
    <property type="component" value="Unassembled WGS sequence"/>
</dbReference>
<evidence type="ECO:0000313" key="3">
    <source>
        <dbReference type="EMBL" id="MDX6847998.1"/>
    </source>
</evidence>
<keyword evidence="4" id="KW-1185">Reference proteome</keyword>
<protein>
    <submittedName>
        <fullName evidence="3">Cbb3-type cytochrome oxidase assembly protein CcoS</fullName>
    </submittedName>
</protein>
<feature type="region of interest" description="Disordered" evidence="1">
    <location>
        <begin position="47"/>
        <end position="76"/>
    </location>
</feature>
<dbReference type="PANTHER" id="PTHR41532:SF1">
    <property type="entry name" value="FIXS PROTEIN"/>
    <property type="match status" value="1"/>
</dbReference>
<sequence>MTSLYFLIPIALIFVAIAIRVLLWAINSGQYDNLDTEAHRILFDDDESEAKSKSDIDSVHPRPDSPDSAGSTSDDH</sequence>
<reference evidence="3 4" key="1">
    <citation type="submission" date="2023-11" db="EMBL/GenBank/DDBJ databases">
        <title>Gilvimarinus fulvus sp. nov., isolated from the surface of Kelp.</title>
        <authorList>
            <person name="Sun Y.Y."/>
            <person name="Gong Y."/>
            <person name="Du Z.J."/>
        </authorList>
    </citation>
    <scope>NUCLEOTIDE SEQUENCE [LARGE SCALE GENOMIC DNA]</scope>
    <source>
        <strain evidence="3 4">SDUM040013</strain>
    </source>
</reference>
<dbReference type="Pfam" id="PF03597">
    <property type="entry name" value="FixS"/>
    <property type="match status" value="1"/>
</dbReference>
<evidence type="ECO:0000256" key="2">
    <source>
        <dbReference type="SAM" id="Phobius"/>
    </source>
</evidence>
<feature type="transmembrane region" description="Helical" evidence="2">
    <location>
        <begin position="6"/>
        <end position="26"/>
    </location>
</feature>
<dbReference type="InterPro" id="IPR004714">
    <property type="entry name" value="Cyt_oxidase_maturation_cbb3"/>
</dbReference>
<evidence type="ECO:0000256" key="1">
    <source>
        <dbReference type="SAM" id="MobiDB-lite"/>
    </source>
</evidence>
<accession>A0ABU4RWD1</accession>
<name>A0ABU4RWD1_9GAMM</name>
<dbReference type="PANTHER" id="PTHR41532">
    <property type="entry name" value="FIXS PROTEIN"/>
    <property type="match status" value="1"/>
</dbReference>
<keyword evidence="2" id="KW-0812">Transmembrane</keyword>
<feature type="compositionally biased region" description="Basic and acidic residues" evidence="1">
    <location>
        <begin position="47"/>
        <end position="65"/>
    </location>
</feature>
<evidence type="ECO:0000313" key="4">
    <source>
        <dbReference type="Proteomes" id="UP001273505"/>
    </source>
</evidence>
<gene>
    <name evidence="3" type="primary">ccoS</name>
    <name evidence="3" type="ORF">SCD92_01420</name>
</gene>
<organism evidence="3 4">
    <name type="scientific">Gilvimarinus gilvus</name>
    <dbReference type="NCBI Taxonomy" id="3058038"/>
    <lineage>
        <taxon>Bacteria</taxon>
        <taxon>Pseudomonadati</taxon>
        <taxon>Pseudomonadota</taxon>
        <taxon>Gammaproteobacteria</taxon>
        <taxon>Cellvibrionales</taxon>
        <taxon>Cellvibrionaceae</taxon>
        <taxon>Gilvimarinus</taxon>
    </lineage>
</organism>